<proteinExistence type="predicted"/>
<dbReference type="KEGG" id="ssau:H8M03_07920"/>
<dbReference type="AlphaFoldDB" id="A0A7G9L014"/>
<organism evidence="1 2">
    <name type="scientific">Sphingomonas sabuli</name>
    <dbReference type="NCBI Taxonomy" id="2764186"/>
    <lineage>
        <taxon>Bacteria</taxon>
        <taxon>Pseudomonadati</taxon>
        <taxon>Pseudomonadota</taxon>
        <taxon>Alphaproteobacteria</taxon>
        <taxon>Sphingomonadales</taxon>
        <taxon>Sphingomonadaceae</taxon>
        <taxon>Sphingomonas</taxon>
    </lineage>
</organism>
<gene>
    <name evidence="1" type="ORF">H8M03_07920</name>
</gene>
<evidence type="ECO:0000313" key="2">
    <source>
        <dbReference type="Proteomes" id="UP000515861"/>
    </source>
</evidence>
<name>A0A7G9L014_9SPHN</name>
<dbReference type="RefSeq" id="WP_187478919.1">
    <property type="nucleotide sequence ID" value="NZ_CP060697.1"/>
</dbReference>
<reference evidence="1 2" key="1">
    <citation type="submission" date="2020-08" db="EMBL/GenBank/DDBJ databases">
        <title>Sphingomonas sp. sand1-3 16S ribosomal RNA gene Genome sequencing and assembly.</title>
        <authorList>
            <person name="Kang M."/>
        </authorList>
    </citation>
    <scope>NUCLEOTIDE SEQUENCE [LARGE SCALE GENOMIC DNA]</scope>
    <source>
        <strain evidence="2">sand1-3</strain>
    </source>
</reference>
<evidence type="ECO:0000313" key="1">
    <source>
        <dbReference type="EMBL" id="QNM81963.1"/>
    </source>
</evidence>
<dbReference type="EMBL" id="CP060697">
    <property type="protein sequence ID" value="QNM81963.1"/>
    <property type="molecule type" value="Genomic_DNA"/>
</dbReference>
<protein>
    <submittedName>
        <fullName evidence="1">Uncharacterized protein</fullName>
    </submittedName>
</protein>
<accession>A0A7G9L014</accession>
<dbReference type="Proteomes" id="UP000515861">
    <property type="component" value="Chromosome"/>
</dbReference>
<keyword evidence="2" id="KW-1185">Reference proteome</keyword>
<sequence>MLGKIAGALLGKKIAGRNNGLSGALIGAGIAAIARRGLFPLAVTAGAAYAGKKAWDKYNTRKAPAYPSDASDASVSPPSA</sequence>